<dbReference type="InterPro" id="IPR036890">
    <property type="entry name" value="HATPase_C_sf"/>
</dbReference>
<dbReference type="Pfam" id="PF08447">
    <property type="entry name" value="PAS_3"/>
    <property type="match status" value="1"/>
</dbReference>
<dbReference type="SMART" id="SM00448">
    <property type="entry name" value="REC"/>
    <property type="match status" value="1"/>
</dbReference>
<dbReference type="InterPro" id="IPR035965">
    <property type="entry name" value="PAS-like_dom_sf"/>
</dbReference>
<comment type="catalytic activity">
    <reaction evidence="1">
        <text>ATP + protein L-histidine = ADP + protein N-phospho-L-histidine.</text>
        <dbReference type="EC" id="2.7.13.3"/>
    </reaction>
</comment>
<dbReference type="SUPFAM" id="SSF55785">
    <property type="entry name" value="PYP-like sensor domain (PAS domain)"/>
    <property type="match status" value="2"/>
</dbReference>
<evidence type="ECO:0000256" key="4">
    <source>
        <dbReference type="PROSITE-ProRule" id="PRU00169"/>
    </source>
</evidence>
<dbReference type="Gene3D" id="3.40.50.2300">
    <property type="match status" value="1"/>
</dbReference>
<evidence type="ECO:0000256" key="1">
    <source>
        <dbReference type="ARBA" id="ARBA00000085"/>
    </source>
</evidence>
<dbReference type="InterPro" id="IPR003594">
    <property type="entry name" value="HATPase_dom"/>
</dbReference>
<dbReference type="SMART" id="SM00086">
    <property type="entry name" value="PAC"/>
    <property type="match status" value="2"/>
</dbReference>
<dbReference type="SUPFAM" id="SSF47384">
    <property type="entry name" value="Homodimeric domain of signal transducing histidine kinase"/>
    <property type="match status" value="1"/>
</dbReference>
<protein>
    <recommendedName>
        <fullName evidence="2">histidine kinase</fullName>
        <ecNumber evidence="2">2.7.13.3</ecNumber>
    </recommendedName>
</protein>
<evidence type="ECO:0000256" key="2">
    <source>
        <dbReference type="ARBA" id="ARBA00012438"/>
    </source>
</evidence>
<evidence type="ECO:0000259" key="7">
    <source>
        <dbReference type="PROSITE" id="PS50110"/>
    </source>
</evidence>
<evidence type="ECO:0000259" key="8">
    <source>
        <dbReference type="PROSITE" id="PS50113"/>
    </source>
</evidence>
<dbReference type="Pfam" id="PF00512">
    <property type="entry name" value="HisKA"/>
    <property type="match status" value="1"/>
</dbReference>
<sequence length="658" mass="70894">MLAGADAGDDVRAILAAAGASGTWDWDVVAGELRIDARFAELYGLDPADAQRVLPTRLFFKAIHPEDQARIKIAVTGMTAGAERFSKEFRVVAPDGETLWMHGRGQAHFDEQDMPVRFTGLLVDVTERKRTEERLRIAQSAGGVGTFEYSDGYATATVSGEFCRLLGLHPATTLPVRTINSVLKNKDEPDLIPEAHRGGPPDTLDGSFCVVRSDDGEERWIARRGEIVRDKDNGGYRLIGVIYDVTATKAQEAALRDLNETLETRVEQAVAERQAVEDALRQAQKMEAVGNLTGGIAHDFNNLLTIIIGNIDTVIRRFDPGADPRAKRALENALKGADRAAALVQRLLAFSRRQPLDPKSIDIERLLTGMADLLTRSISESIAIQIVPAADLWTVEADPNQLENVILNLAVNARDAMPDGGALTIEARNVTLAPDAVSDAPAGDYVAISVVDDGIGMAPETVEKVFDPFFTTKEVGKGTGLGLSMVYGFVKQSGGHIQILSTPGCGTTITLFLQRYLGHSAALAADVVPVDEQAGGHESILVVEDDDDVRAYTVGILRELGYRVIEAHDGSTALKLLERADPVIALLLTDVVMPKMSGSQLADAAKALQPGLGVLYTSGYTRDAITRDGRLEAGVDLLTKPFTYTTLASKVRDLLDGH</sequence>
<dbReference type="SMART" id="SM00388">
    <property type="entry name" value="HisKA"/>
    <property type="match status" value="1"/>
</dbReference>
<name>A0ABM7G0J0_9SPHN</name>
<dbReference type="InterPro" id="IPR001789">
    <property type="entry name" value="Sig_transdc_resp-reg_receiver"/>
</dbReference>
<dbReference type="EMBL" id="AP018817">
    <property type="protein sequence ID" value="BBF70894.1"/>
    <property type="molecule type" value="Genomic_DNA"/>
</dbReference>
<reference evidence="9" key="1">
    <citation type="submission" date="2018-07" db="EMBL/GenBank/DDBJ databases">
        <title>Complete genome sequence of Sphingomonas bisphenolicum strain AO1, a bisphenol A degradative bacterium isolated from Japanese farm field.</title>
        <authorList>
            <person name="Murakami M."/>
            <person name="Koh M."/>
            <person name="Koba S."/>
            <person name="Matsumura Y."/>
        </authorList>
    </citation>
    <scope>NUCLEOTIDE SEQUENCE</scope>
    <source>
        <strain evidence="9">AO1</strain>
    </source>
</reference>
<evidence type="ECO:0000256" key="5">
    <source>
        <dbReference type="SAM" id="Coils"/>
    </source>
</evidence>
<dbReference type="RefSeq" id="WP_261935080.1">
    <property type="nucleotide sequence ID" value="NZ_AP018817.1"/>
</dbReference>
<feature type="modified residue" description="4-aspartylphosphate" evidence="4">
    <location>
        <position position="590"/>
    </location>
</feature>
<dbReference type="PROSITE" id="PS50110">
    <property type="entry name" value="RESPONSE_REGULATORY"/>
    <property type="match status" value="1"/>
</dbReference>
<dbReference type="InterPro" id="IPR001610">
    <property type="entry name" value="PAC"/>
</dbReference>
<dbReference type="PANTHER" id="PTHR43065">
    <property type="entry name" value="SENSOR HISTIDINE KINASE"/>
    <property type="match status" value="1"/>
</dbReference>
<dbReference type="SUPFAM" id="SSF52172">
    <property type="entry name" value="CheY-like"/>
    <property type="match status" value="1"/>
</dbReference>
<dbReference type="InterPro" id="IPR005467">
    <property type="entry name" value="His_kinase_dom"/>
</dbReference>
<dbReference type="SUPFAM" id="SSF55874">
    <property type="entry name" value="ATPase domain of HSP90 chaperone/DNA topoisomerase II/histidine kinase"/>
    <property type="match status" value="1"/>
</dbReference>
<dbReference type="InterPro" id="IPR004358">
    <property type="entry name" value="Sig_transdc_His_kin-like_C"/>
</dbReference>
<dbReference type="PANTHER" id="PTHR43065:SF42">
    <property type="entry name" value="TWO-COMPONENT SENSOR PPRA"/>
    <property type="match status" value="1"/>
</dbReference>
<feature type="domain" description="PAC" evidence="8">
    <location>
        <begin position="85"/>
        <end position="137"/>
    </location>
</feature>
<dbReference type="InterPro" id="IPR000700">
    <property type="entry name" value="PAS-assoc_C"/>
</dbReference>
<feature type="domain" description="PAC" evidence="8">
    <location>
        <begin position="204"/>
        <end position="257"/>
    </location>
</feature>
<dbReference type="Gene3D" id="3.30.565.10">
    <property type="entry name" value="Histidine kinase-like ATPase, C-terminal domain"/>
    <property type="match status" value="1"/>
</dbReference>
<dbReference type="PROSITE" id="PS50109">
    <property type="entry name" value="HIS_KIN"/>
    <property type="match status" value="1"/>
</dbReference>
<dbReference type="SMART" id="SM00387">
    <property type="entry name" value="HATPase_c"/>
    <property type="match status" value="1"/>
</dbReference>
<keyword evidence="5" id="KW-0175">Coiled coil</keyword>
<evidence type="ECO:0000313" key="10">
    <source>
        <dbReference type="Proteomes" id="UP001059971"/>
    </source>
</evidence>
<dbReference type="Proteomes" id="UP001059971">
    <property type="component" value="Chromosome 1"/>
</dbReference>
<dbReference type="EC" id="2.7.13.3" evidence="2"/>
<evidence type="ECO:0000313" key="9">
    <source>
        <dbReference type="EMBL" id="BBF70894.1"/>
    </source>
</evidence>
<evidence type="ECO:0000259" key="6">
    <source>
        <dbReference type="PROSITE" id="PS50109"/>
    </source>
</evidence>
<dbReference type="NCBIfam" id="TIGR00229">
    <property type="entry name" value="sensory_box"/>
    <property type="match status" value="1"/>
</dbReference>
<accession>A0ABM7G0J0</accession>
<feature type="coiled-coil region" evidence="5">
    <location>
        <begin position="252"/>
        <end position="286"/>
    </location>
</feature>
<dbReference type="PRINTS" id="PR00344">
    <property type="entry name" value="BCTRLSENSOR"/>
</dbReference>
<dbReference type="Pfam" id="PF00072">
    <property type="entry name" value="Response_reg"/>
    <property type="match status" value="1"/>
</dbReference>
<dbReference type="Gene3D" id="1.10.287.130">
    <property type="match status" value="1"/>
</dbReference>
<dbReference type="Gene3D" id="3.30.450.20">
    <property type="entry name" value="PAS domain"/>
    <property type="match status" value="2"/>
</dbReference>
<dbReference type="CDD" id="cd00082">
    <property type="entry name" value="HisKA"/>
    <property type="match status" value="1"/>
</dbReference>
<feature type="domain" description="Histidine kinase" evidence="6">
    <location>
        <begin position="295"/>
        <end position="517"/>
    </location>
</feature>
<dbReference type="InterPro" id="IPR036097">
    <property type="entry name" value="HisK_dim/P_sf"/>
</dbReference>
<organism evidence="9 10">
    <name type="scientific">Sphingomonas bisphenolicum</name>
    <dbReference type="NCBI Taxonomy" id="296544"/>
    <lineage>
        <taxon>Bacteria</taxon>
        <taxon>Pseudomonadati</taxon>
        <taxon>Pseudomonadota</taxon>
        <taxon>Alphaproteobacteria</taxon>
        <taxon>Sphingomonadales</taxon>
        <taxon>Sphingomonadaceae</taxon>
        <taxon>Sphingomonas</taxon>
    </lineage>
</organism>
<keyword evidence="10" id="KW-1185">Reference proteome</keyword>
<gene>
    <name evidence="9" type="ORF">SBA_ch1_30940</name>
</gene>
<proteinExistence type="predicted"/>
<dbReference type="CDD" id="cd00130">
    <property type="entry name" value="PAS"/>
    <property type="match status" value="1"/>
</dbReference>
<dbReference type="InterPro" id="IPR003661">
    <property type="entry name" value="HisK_dim/P_dom"/>
</dbReference>
<evidence type="ECO:0000256" key="3">
    <source>
        <dbReference type="ARBA" id="ARBA00022553"/>
    </source>
</evidence>
<dbReference type="Gene3D" id="2.10.70.100">
    <property type="match status" value="1"/>
</dbReference>
<feature type="domain" description="Response regulatory" evidence="7">
    <location>
        <begin position="539"/>
        <end position="655"/>
    </location>
</feature>
<dbReference type="PROSITE" id="PS50113">
    <property type="entry name" value="PAC"/>
    <property type="match status" value="2"/>
</dbReference>
<dbReference type="InterPro" id="IPR013655">
    <property type="entry name" value="PAS_fold_3"/>
</dbReference>
<dbReference type="InterPro" id="IPR011006">
    <property type="entry name" value="CheY-like_superfamily"/>
</dbReference>
<keyword evidence="3 4" id="KW-0597">Phosphoprotein</keyword>
<dbReference type="InterPro" id="IPR000014">
    <property type="entry name" value="PAS"/>
</dbReference>
<dbReference type="Pfam" id="PF02518">
    <property type="entry name" value="HATPase_c"/>
    <property type="match status" value="1"/>
</dbReference>